<dbReference type="AlphaFoldDB" id="A0A7M4DLF2"/>
<feature type="region of interest" description="Disordered" evidence="1">
    <location>
        <begin position="205"/>
        <end position="235"/>
    </location>
</feature>
<proteinExistence type="predicted"/>
<feature type="region of interest" description="Disordered" evidence="1">
    <location>
        <begin position="1"/>
        <end position="21"/>
    </location>
</feature>
<keyword evidence="2" id="KW-1133">Transmembrane helix</keyword>
<feature type="compositionally biased region" description="Basic and acidic residues" evidence="1">
    <location>
        <begin position="1"/>
        <end position="11"/>
    </location>
</feature>
<keyword evidence="4" id="KW-1185">Reference proteome</keyword>
<evidence type="ECO:0000256" key="2">
    <source>
        <dbReference type="SAM" id="Phobius"/>
    </source>
</evidence>
<keyword evidence="2" id="KW-0472">Membrane</keyword>
<evidence type="ECO:0000313" key="4">
    <source>
        <dbReference type="Proteomes" id="UP000419743"/>
    </source>
</evidence>
<evidence type="ECO:0000256" key="1">
    <source>
        <dbReference type="SAM" id="MobiDB-lite"/>
    </source>
</evidence>
<protein>
    <submittedName>
        <fullName evidence="3">Uncharacterized protein</fullName>
    </submittedName>
</protein>
<feature type="compositionally biased region" description="Acidic residues" evidence="1">
    <location>
        <begin position="219"/>
        <end position="233"/>
    </location>
</feature>
<dbReference type="RefSeq" id="WP_156741680.1">
    <property type="nucleotide sequence ID" value="NZ_CACRYJ010000044.1"/>
</dbReference>
<evidence type="ECO:0000313" key="3">
    <source>
        <dbReference type="EMBL" id="VZO38088.1"/>
    </source>
</evidence>
<reference evidence="3 4" key="1">
    <citation type="submission" date="2019-11" db="EMBL/GenBank/DDBJ databases">
        <authorList>
            <person name="Criscuolo A."/>
        </authorList>
    </citation>
    <scope>NUCLEOTIDE SEQUENCE [LARGE SCALE GENOMIC DNA]</scope>
    <source>
        <strain evidence="3">CIP111667</strain>
    </source>
</reference>
<sequence length="398" mass="41673">MNLEDMLRNEARASAPNPLTSRTGELIAGVRRRRRARAAGATMASVATVAAIGVIVWQVSDLDRDPLPPAQPVEVCTLTIDDLLPDGVSSAVVSSAIATDGQGPAVVVTTTVENPDDGDFDVPVSSISSYAVDPVTGSVRGYHLDGRSAEMITVPAGNAVDWSATFEFSACEGESLADGDYELYQVGSVVDSGRWATGAEAFSVTDGVVGPMDPATEGPTDEPTDPETDDPADPVDALEPAPVFEPMCGDAWAPPTMNTGLELTVEWPDGPFVSDPSTGENSMSLEPTARNVSSESVAHGVYTWTVLVADGVVVSPEYLGSDDTRDLALGPDETQVVNAGHSLGDFCAPGWSPSLPLEPLEPGQYEAYVMLMDLDLYWSEGTRNVLAIAPAGTIDVTN</sequence>
<comment type="caution">
    <text evidence="3">The sequence shown here is derived from an EMBL/GenBank/DDBJ whole genome shotgun (WGS) entry which is preliminary data.</text>
</comment>
<accession>A0A7M4DLF2</accession>
<organism evidence="3 4">
    <name type="scientific">Occultella aeris</name>
    <dbReference type="NCBI Taxonomy" id="2761496"/>
    <lineage>
        <taxon>Bacteria</taxon>
        <taxon>Bacillati</taxon>
        <taxon>Actinomycetota</taxon>
        <taxon>Actinomycetes</taxon>
        <taxon>Micrococcales</taxon>
        <taxon>Ruaniaceae</taxon>
        <taxon>Occultella</taxon>
    </lineage>
</organism>
<dbReference type="Proteomes" id="UP000419743">
    <property type="component" value="Unassembled WGS sequence"/>
</dbReference>
<gene>
    <name evidence="3" type="ORF">HALOF300_02969</name>
</gene>
<dbReference type="EMBL" id="CACRYJ010000044">
    <property type="protein sequence ID" value="VZO38088.1"/>
    <property type="molecule type" value="Genomic_DNA"/>
</dbReference>
<name>A0A7M4DLF2_9MICO</name>
<keyword evidence="2" id="KW-0812">Transmembrane</keyword>
<feature type="transmembrane region" description="Helical" evidence="2">
    <location>
        <begin position="38"/>
        <end position="59"/>
    </location>
</feature>